<dbReference type="AlphaFoldDB" id="A0A0E4H2U8"/>
<accession>A0A0E4H2U8</accession>
<gene>
    <name evidence="2" type="ORF">BN1356_00405</name>
</gene>
<evidence type="ECO:0000313" key="3">
    <source>
        <dbReference type="Proteomes" id="UP000198604"/>
    </source>
</evidence>
<proteinExistence type="predicted"/>
<dbReference type="RefSeq" id="WP_093649750.1">
    <property type="nucleotide sequence ID" value="NZ_CTEN01000001.1"/>
</dbReference>
<dbReference type="EMBL" id="CTEN01000001">
    <property type="protein sequence ID" value="CQR24035.1"/>
    <property type="molecule type" value="Genomic_DNA"/>
</dbReference>
<feature type="transmembrane region" description="Helical" evidence="1">
    <location>
        <begin position="169"/>
        <end position="189"/>
    </location>
</feature>
<keyword evidence="1" id="KW-1133">Transmembrane helix</keyword>
<evidence type="ECO:0000256" key="1">
    <source>
        <dbReference type="SAM" id="Phobius"/>
    </source>
</evidence>
<name>A0A0E4H2U8_9STRE</name>
<keyword evidence="1" id="KW-0472">Membrane</keyword>
<evidence type="ECO:0000313" key="2">
    <source>
        <dbReference type="EMBL" id="CQR24035.1"/>
    </source>
</evidence>
<sequence length="321" mass="36515">MKEKPLKGVIASLIFGVVSLAVSILLGIVHWTSTDVNQLLKNDAIYKVSSSDDVVVHIDFIYPEPIGHLDNNNNLYLVGYVQPDGYLGYVGMEAKNKDKEVQKLIETSPDKLAKNPQYLVVKKKSTYDKDSILNYESSLREIFASNEEIKQTLDYTTYVSRLDTGLGKVVYFIGPLFLALGLLGFFNAWKLKKSNAQVYEDLYQAYPSLQGNIQGLQDGADYIDEKIGLLIYKNHIFGYKQKLFLLDLRDINNLYHRVVNHKKYGLITVSRSSSLVFESPNHKKAQEFAIKNVGKNTDLQLQPLFDYIQERFPHITIGYKA</sequence>
<dbReference type="OrthoDB" id="2236770at2"/>
<organism evidence="2 3">
    <name type="scientific">Streptococcus varani</name>
    <dbReference type="NCBI Taxonomy" id="1608583"/>
    <lineage>
        <taxon>Bacteria</taxon>
        <taxon>Bacillati</taxon>
        <taxon>Bacillota</taxon>
        <taxon>Bacilli</taxon>
        <taxon>Lactobacillales</taxon>
        <taxon>Streptococcaceae</taxon>
        <taxon>Streptococcus</taxon>
    </lineage>
</organism>
<protein>
    <submittedName>
        <fullName evidence="2">Uncharacterized protein</fullName>
    </submittedName>
</protein>
<keyword evidence="1" id="KW-0812">Transmembrane</keyword>
<reference evidence="3" key="1">
    <citation type="submission" date="2015-03" db="EMBL/GenBank/DDBJ databases">
        <authorList>
            <person name="Urmite Genomes"/>
        </authorList>
    </citation>
    <scope>NUCLEOTIDE SEQUENCE [LARGE SCALE GENOMIC DNA]</scope>
    <source>
        <strain evidence="3">FF10</strain>
    </source>
</reference>
<keyword evidence="3" id="KW-1185">Reference proteome</keyword>
<feature type="transmembrane region" description="Helical" evidence="1">
    <location>
        <begin position="9"/>
        <end position="31"/>
    </location>
</feature>
<dbReference type="Proteomes" id="UP000198604">
    <property type="component" value="Unassembled WGS sequence"/>
</dbReference>